<protein>
    <submittedName>
        <fullName evidence="2">Tail collar protein</fullName>
    </submittedName>
</protein>
<dbReference type="InterPro" id="IPR037053">
    <property type="entry name" value="Phage_tail_collar_dom_sf"/>
</dbReference>
<keyword evidence="3" id="KW-1185">Reference proteome</keyword>
<dbReference type="Gene3D" id="3.90.1340.10">
    <property type="entry name" value="Phage tail collar domain"/>
    <property type="match status" value="1"/>
</dbReference>
<proteinExistence type="predicted"/>
<evidence type="ECO:0000313" key="3">
    <source>
        <dbReference type="Proteomes" id="UP000263595"/>
    </source>
</evidence>
<dbReference type="RefSeq" id="WP_119142765.1">
    <property type="nucleotide sequence ID" value="NZ_CBCSFL010000018.1"/>
</dbReference>
<evidence type="ECO:0000259" key="1">
    <source>
        <dbReference type="Pfam" id="PF07484"/>
    </source>
</evidence>
<dbReference type="Pfam" id="PF07484">
    <property type="entry name" value="Collar"/>
    <property type="match status" value="1"/>
</dbReference>
<organism evidence="2 3">
    <name type="scientific">Pseudomonas reidholzensis</name>
    <dbReference type="NCBI Taxonomy" id="1785162"/>
    <lineage>
        <taxon>Bacteria</taxon>
        <taxon>Pseudomonadati</taxon>
        <taxon>Pseudomonadota</taxon>
        <taxon>Gammaproteobacteria</taxon>
        <taxon>Pseudomonadales</taxon>
        <taxon>Pseudomonadaceae</taxon>
        <taxon>Pseudomonas</taxon>
    </lineage>
</organism>
<sequence>MDSFVGEISIFPYGFFPSDWLPCWGQTLSVKQYPALFSIIGNKYGGDGTASFMLPNLSNKIAIGAGAGPGLTPRPLAQAVGSDSVMLSPLNLAPHSHIINARSTGSGSTALNAPDNNVFLSQPRTLANYNPAVTQGMTLAPSTIGNTGSVNPQPASRSTVQPRLALTYCICINGNYPNKP</sequence>
<gene>
    <name evidence="2" type="ORF">CCOS865_03276</name>
</gene>
<reference evidence="3" key="1">
    <citation type="submission" date="2018-08" db="EMBL/GenBank/DDBJ databases">
        <authorList>
            <person name="Blom J."/>
        </authorList>
    </citation>
    <scope>NUCLEOTIDE SEQUENCE [LARGE SCALE GENOMIC DNA]</scope>
    <source>
        <strain evidence="3">CCOS 865</strain>
    </source>
</reference>
<accession>A0A383RVA0</accession>
<dbReference type="InterPro" id="IPR011083">
    <property type="entry name" value="Phage_tail_collar_dom"/>
</dbReference>
<dbReference type="SUPFAM" id="SSF88874">
    <property type="entry name" value="Receptor-binding domain of short tail fibre protein gp12"/>
    <property type="match status" value="1"/>
</dbReference>
<feature type="domain" description="Phage tail collar" evidence="1">
    <location>
        <begin position="6"/>
        <end position="60"/>
    </location>
</feature>
<dbReference type="EMBL" id="UNOZ01000024">
    <property type="protein sequence ID" value="SYX91007.1"/>
    <property type="molecule type" value="Genomic_DNA"/>
</dbReference>
<evidence type="ECO:0000313" key="2">
    <source>
        <dbReference type="EMBL" id="SYX91007.1"/>
    </source>
</evidence>
<dbReference type="Proteomes" id="UP000263595">
    <property type="component" value="Unassembled WGS sequence"/>
</dbReference>
<dbReference type="AlphaFoldDB" id="A0A383RVA0"/>
<dbReference type="OrthoDB" id="9810174at2"/>
<name>A0A383RVA0_9PSED</name>